<dbReference type="OrthoDB" id="9798676at2"/>
<protein>
    <recommendedName>
        <fullName evidence="1">Beta-ketoacyl synthase-like N-terminal domain-containing protein</fullName>
    </recommendedName>
</protein>
<keyword evidence="3" id="KW-1185">Reference proteome</keyword>
<accession>A0A0G9HD92</accession>
<dbReference type="Proteomes" id="UP000182987">
    <property type="component" value="Chromosome"/>
</dbReference>
<reference evidence="3" key="1">
    <citation type="submission" date="2016-09" db="EMBL/GenBank/DDBJ databases">
        <authorList>
            <person name="Lysoe E."/>
        </authorList>
    </citation>
    <scope>NUCLEOTIDE SEQUENCE [LARGE SCALE GENOMIC DNA]</scope>
    <source>
        <strain evidence="3">LJ96T</strain>
    </source>
</reference>
<dbReference type="InterPro" id="IPR014030">
    <property type="entry name" value="Ketoacyl_synth_N"/>
</dbReference>
<dbReference type="STRING" id="1440763.BJI69_05760"/>
<dbReference type="SUPFAM" id="SSF53901">
    <property type="entry name" value="Thiolase-like"/>
    <property type="match status" value="1"/>
</dbReference>
<dbReference type="Pfam" id="PF13723">
    <property type="entry name" value="Ketoacyl-synt_2"/>
    <property type="match status" value="1"/>
</dbReference>
<dbReference type="Gene3D" id="3.40.47.10">
    <property type="match status" value="1"/>
</dbReference>
<evidence type="ECO:0000313" key="3">
    <source>
        <dbReference type="Proteomes" id="UP000182987"/>
    </source>
</evidence>
<dbReference type="EMBL" id="CP017480">
    <property type="protein sequence ID" value="APG03470.1"/>
    <property type="molecule type" value="Genomic_DNA"/>
</dbReference>
<sequence length="266" mass="26727">MSAALSVWVKGIGLWAPGAANWAAFCAVVGGREAPGDDARPVAEVLPPNERRRAPESVLLAAAAAGEAVRMSGLDAATLPCVFASAHGDQTITDYMCATLAGTPTELSPTKFHNSVHNAPVGYWTIATHCHASSSAVSGGETSFGAGLLEAATLAVADDQDVLLASYDIAGAGPLGEMTATTGPFAVALVLSPHADIGAVRLDITPAPGNSGSSPTGNAWLDGVAASNPSAQAIPLVHALALARSTALRVAAARELDIHVDVEVAP</sequence>
<proteinExistence type="predicted"/>
<organism evidence="2 3">
    <name type="scientific">Luteibacter rhizovicinus DSM 16549</name>
    <dbReference type="NCBI Taxonomy" id="1440763"/>
    <lineage>
        <taxon>Bacteria</taxon>
        <taxon>Pseudomonadati</taxon>
        <taxon>Pseudomonadota</taxon>
        <taxon>Gammaproteobacteria</taxon>
        <taxon>Lysobacterales</taxon>
        <taxon>Rhodanobacteraceae</taxon>
        <taxon>Luteibacter</taxon>
    </lineage>
</organism>
<dbReference type="GO" id="GO:0016746">
    <property type="term" value="F:acyltransferase activity"/>
    <property type="evidence" value="ECO:0007669"/>
    <property type="project" value="InterPro"/>
</dbReference>
<gene>
    <name evidence="2" type="ORF">BJI69_05760</name>
</gene>
<dbReference type="PATRIC" id="fig|1440763.5.peg.1108"/>
<dbReference type="RefSeq" id="WP_046966966.1">
    <property type="nucleotide sequence ID" value="NZ_CP017480.1"/>
</dbReference>
<dbReference type="InterPro" id="IPR016039">
    <property type="entry name" value="Thiolase-like"/>
</dbReference>
<dbReference type="AlphaFoldDB" id="A0A0G9HD92"/>
<dbReference type="KEGG" id="lrz:BJI69_05760"/>
<name>A0A0G9HD92_9GAMM</name>
<evidence type="ECO:0000313" key="2">
    <source>
        <dbReference type="EMBL" id="APG03470.1"/>
    </source>
</evidence>
<feature type="domain" description="Beta-ketoacyl synthase-like N-terminal" evidence="1">
    <location>
        <begin position="34"/>
        <end position="203"/>
    </location>
</feature>
<evidence type="ECO:0000259" key="1">
    <source>
        <dbReference type="Pfam" id="PF13723"/>
    </source>
</evidence>